<reference evidence="1 2" key="1">
    <citation type="submission" date="2021-01" db="EMBL/GenBank/DDBJ databases">
        <title>011410 draft genome.</title>
        <authorList>
            <person name="Lang L."/>
        </authorList>
    </citation>
    <scope>NUCLEOTIDE SEQUENCE [LARGE SCALE GENOMIC DNA]</scope>
    <source>
        <strain evidence="1 2">KCTC 42845</strain>
    </source>
</reference>
<organism evidence="1 2">
    <name type="scientific">Paracoccus aerius</name>
    <dbReference type="NCBI Taxonomy" id="1915382"/>
    <lineage>
        <taxon>Bacteria</taxon>
        <taxon>Pseudomonadati</taxon>
        <taxon>Pseudomonadota</taxon>
        <taxon>Alphaproteobacteria</taxon>
        <taxon>Rhodobacterales</taxon>
        <taxon>Paracoccaceae</taxon>
        <taxon>Paracoccus</taxon>
    </lineage>
</organism>
<evidence type="ECO:0000313" key="1">
    <source>
        <dbReference type="EMBL" id="MBL3674407.1"/>
    </source>
</evidence>
<evidence type="ECO:0008006" key="3">
    <source>
        <dbReference type="Google" id="ProtNLM"/>
    </source>
</evidence>
<comment type="caution">
    <text evidence="1">The sequence shown here is derived from an EMBL/GenBank/DDBJ whole genome shotgun (WGS) entry which is preliminary data.</text>
</comment>
<dbReference type="EMBL" id="JAESHT010000010">
    <property type="protein sequence ID" value="MBL3674407.1"/>
    <property type="molecule type" value="Genomic_DNA"/>
</dbReference>
<gene>
    <name evidence="1" type="ORF">JL111_13020</name>
</gene>
<keyword evidence="2" id="KW-1185">Reference proteome</keyword>
<proteinExistence type="predicted"/>
<accession>A0ABS1S9M1</accession>
<evidence type="ECO:0000313" key="2">
    <source>
        <dbReference type="Proteomes" id="UP000644749"/>
    </source>
</evidence>
<sequence>MATSHLMISINWFGSYDLRGAYQAASSDFGAALYLCMGKRKHQRNKSLQYIGIGQDVRTRLRETHHKLKYVSRDREIWLGEISTAEPSGRRLKVTPATLDYAEWAYARFFDLPLNEKKSTGLPKRSFTVLNRWWHTDYERSRVQRPHRDWPDLIDYPGDDLPVRKVWFGGRQEKLLPPEYVRPGLPPLRGLSSPLVEELSNEDRAINLT</sequence>
<name>A0ABS1S9M1_9RHOB</name>
<protein>
    <recommendedName>
        <fullName evidence="3">GIY-YIG nuclease family protein</fullName>
    </recommendedName>
</protein>
<dbReference type="Proteomes" id="UP000644749">
    <property type="component" value="Unassembled WGS sequence"/>
</dbReference>
<dbReference type="RefSeq" id="WP_191310755.1">
    <property type="nucleotide sequence ID" value="NZ_BNCL01000009.1"/>
</dbReference>